<dbReference type="SUPFAM" id="SSF56925">
    <property type="entry name" value="OMPA-like"/>
    <property type="match status" value="1"/>
</dbReference>
<dbReference type="InterPro" id="IPR011250">
    <property type="entry name" value="OMP/PagP_B-barrel"/>
</dbReference>
<dbReference type="AlphaFoldDB" id="A0A2U3QWP8"/>
<dbReference type="RefSeq" id="WP_045918902.1">
    <property type="nucleotide sequence ID" value="NZ_LS398552.1"/>
</dbReference>
<dbReference type="GeneID" id="89458929"/>
<dbReference type="Proteomes" id="UP000244943">
    <property type="component" value="Chromosome I"/>
</dbReference>
<evidence type="ECO:0000313" key="3">
    <source>
        <dbReference type="Proteomes" id="UP000244943"/>
    </source>
</evidence>
<evidence type="ECO:0000313" key="2">
    <source>
        <dbReference type="EMBL" id="SPR05390.1"/>
    </source>
</evidence>
<feature type="signal peptide" evidence="1">
    <location>
        <begin position="1"/>
        <end position="30"/>
    </location>
</feature>
<organism evidence="2 3">
    <name type="scientific">Orientia tsutsugamushi</name>
    <name type="common">Rickettsia tsutsugamushi</name>
    <dbReference type="NCBI Taxonomy" id="784"/>
    <lineage>
        <taxon>Bacteria</taxon>
        <taxon>Pseudomonadati</taxon>
        <taxon>Pseudomonadota</taxon>
        <taxon>Alphaproteobacteria</taxon>
        <taxon>Rickettsiales</taxon>
        <taxon>Rickettsiaceae</taxon>
        <taxon>Rickettsieae</taxon>
        <taxon>Orientia</taxon>
    </lineage>
</organism>
<name>A0A2U3QWP8_ORITS</name>
<gene>
    <name evidence="2" type="ORF">UT76HP_00674</name>
</gene>
<dbReference type="EMBL" id="LS398552">
    <property type="protein sequence ID" value="SPR05390.1"/>
    <property type="molecule type" value="Genomic_DNA"/>
</dbReference>
<keyword evidence="1" id="KW-0732">Signal</keyword>
<sequence precursor="true">MNVLKSLLQPCYAVVMLISVVLFSPSICTANNNVNFNAFKDSIDTSQFYIKFSTGISTNYDTLEAGVGYRLDRHRMDVRLGFMCHHNCRDNFVQGNYYYNIIEGNKASIFVTGGLESAFNSDSGTGIDLGVGTTINLSRDTYLDGVGTTINLSRDTYLDIECSTIANYRPLPIHIRFGLRVHI</sequence>
<evidence type="ECO:0000256" key="1">
    <source>
        <dbReference type="SAM" id="SignalP"/>
    </source>
</evidence>
<protein>
    <submittedName>
        <fullName evidence="2">Membrane protein</fullName>
    </submittedName>
</protein>
<feature type="chain" id="PRO_5015563449" evidence="1">
    <location>
        <begin position="31"/>
        <end position="183"/>
    </location>
</feature>
<reference evidence="3" key="1">
    <citation type="submission" date="2018-03" db="EMBL/GenBank/DDBJ databases">
        <authorList>
            <person name="Batty M. E."/>
            <person name="Batty M E."/>
        </authorList>
    </citation>
    <scope>NUCLEOTIDE SEQUENCE [LARGE SCALE GENOMIC DNA]</scope>
</reference>
<accession>A0A2U3QWP8</accession>
<proteinExistence type="predicted"/>